<name>A0AAE7WMA4_9CAUD</name>
<gene>
    <name evidence="1" type="ORF">CPT_Siara_088</name>
</gene>
<organism evidence="1 2">
    <name type="scientific">Stenotrophomonas phage Siara</name>
    <dbReference type="NCBI Taxonomy" id="2859658"/>
    <lineage>
        <taxon>Viruses</taxon>
        <taxon>Duplodnaviria</taxon>
        <taxon>Heunggongvirae</taxon>
        <taxon>Uroviricota</taxon>
        <taxon>Caudoviricetes</taxon>
        <taxon>Beaumontvirinae</taxon>
        <taxon>Siaravirus</taxon>
        <taxon>Siaravirus siara</taxon>
    </lineage>
</organism>
<evidence type="ECO:0000313" key="1">
    <source>
        <dbReference type="EMBL" id="QYW02088.1"/>
    </source>
</evidence>
<proteinExistence type="predicted"/>
<sequence>MDRRRFLRGMMAGAAAIAAAPLAAKLPAVQETVAATVKTPKPIPGARTEFKDGCWTVYDHNGIARVTFGVF</sequence>
<evidence type="ECO:0000313" key="2">
    <source>
        <dbReference type="Proteomes" id="UP000827319"/>
    </source>
</evidence>
<reference evidence="1" key="1">
    <citation type="submission" date="2021-06" db="EMBL/GenBank/DDBJ databases">
        <title>Complete genome sequence of Stenotrophomonas maltophilia phage Siara.</title>
        <authorList>
            <person name="Marmion J."/>
            <person name="Tate N."/>
            <person name="Clark J."/>
            <person name="Le T."/>
            <person name="Liu M."/>
            <person name="Burrowes B."/>
            <person name="Gill J."/>
        </authorList>
    </citation>
    <scope>NUCLEOTIDE SEQUENCE</scope>
</reference>
<dbReference type="Proteomes" id="UP000827319">
    <property type="component" value="Segment"/>
</dbReference>
<keyword evidence="2" id="KW-1185">Reference proteome</keyword>
<protein>
    <submittedName>
        <fullName evidence="1">Periplasmic nitrate reductase</fullName>
    </submittedName>
</protein>
<dbReference type="PROSITE" id="PS51318">
    <property type="entry name" value="TAT"/>
    <property type="match status" value="1"/>
</dbReference>
<accession>A0AAE7WMA4</accession>
<dbReference type="EMBL" id="MZ326859">
    <property type="protein sequence ID" value="QYW02088.1"/>
    <property type="molecule type" value="Genomic_DNA"/>
</dbReference>
<dbReference type="InterPro" id="IPR006311">
    <property type="entry name" value="TAT_signal"/>
</dbReference>